<dbReference type="OrthoDB" id="10253869at2759"/>
<dbReference type="Gene3D" id="3.40.50.12780">
    <property type="entry name" value="N-terminal domain of ligase-like"/>
    <property type="match status" value="1"/>
</dbReference>
<reference evidence="7" key="3">
    <citation type="journal article" date="2021" name="World Allergy Organ. J.">
        <title>Chromosome-level assembly of Dermatophagoides farinae genome and transcriptome reveals two novel allergens Der f 37 and Der f 39.</title>
        <authorList>
            <person name="Chen J."/>
            <person name="Cai Z."/>
            <person name="Fan D."/>
            <person name="Hu J."/>
            <person name="Hou Y."/>
            <person name="He Y."/>
            <person name="Zhang Z."/>
            <person name="Zhao Z."/>
            <person name="Gao P."/>
            <person name="Hu W."/>
            <person name="Sun J."/>
            <person name="Li J."/>
            <person name="Ji K."/>
        </authorList>
    </citation>
    <scope>NUCLEOTIDE SEQUENCE</scope>
    <source>
        <strain evidence="7">JKM2019</strain>
    </source>
</reference>
<dbReference type="Pfam" id="PF00501">
    <property type="entry name" value="AMP-binding"/>
    <property type="match status" value="1"/>
</dbReference>
<dbReference type="GO" id="GO:0016405">
    <property type="term" value="F:CoA-ligase activity"/>
    <property type="evidence" value="ECO:0007669"/>
    <property type="project" value="TreeGrafter"/>
</dbReference>
<gene>
    <name evidence="8" type="primary">4CL1_1</name>
    <name evidence="8" type="ORF">DERF_000743</name>
    <name evidence="7" type="ORF">HUG17_8492</name>
</gene>
<name>A0A922I9I2_DERFA</name>
<evidence type="ECO:0000259" key="6">
    <source>
        <dbReference type="Pfam" id="PF13193"/>
    </source>
</evidence>
<evidence type="ECO:0000313" key="7">
    <source>
        <dbReference type="EMBL" id="KAH7641023.1"/>
    </source>
</evidence>
<reference evidence="8" key="1">
    <citation type="submission" date="2013-05" db="EMBL/GenBank/DDBJ databases">
        <authorList>
            <person name="Yim A.K.Y."/>
            <person name="Chan T.F."/>
            <person name="Ji K.M."/>
            <person name="Liu X.Y."/>
            <person name="Zhou J.W."/>
            <person name="Li R.Q."/>
            <person name="Yang K.Y."/>
            <person name="Li J."/>
            <person name="Li M."/>
            <person name="Law P.T.W."/>
            <person name="Wu Y.L."/>
            <person name="Cai Z.L."/>
            <person name="Qin H."/>
            <person name="Bao Y."/>
            <person name="Leung R.K.K."/>
            <person name="Ng P.K.S."/>
            <person name="Zou J."/>
            <person name="Zhong X.J."/>
            <person name="Ran P.X."/>
            <person name="Zhong N.S."/>
            <person name="Liu Z.G."/>
            <person name="Tsui S.K.W."/>
        </authorList>
    </citation>
    <scope>NUCLEOTIDE SEQUENCE</scope>
    <source>
        <strain evidence="8">Derf</strain>
        <tissue evidence="8">Whole organism</tissue>
    </source>
</reference>
<feature type="domain" description="AMP-binding enzyme C-terminal" evidence="6">
    <location>
        <begin position="455"/>
        <end position="531"/>
    </location>
</feature>
<dbReference type="InterPro" id="IPR045851">
    <property type="entry name" value="AMP-bd_C_sf"/>
</dbReference>
<dbReference type="PANTHER" id="PTHR24096:SF149">
    <property type="entry name" value="AMP-BINDING DOMAIN-CONTAINING PROTEIN-RELATED"/>
    <property type="match status" value="1"/>
</dbReference>
<dbReference type="AlphaFoldDB" id="A0A922I9I2"/>
<keyword evidence="3 8" id="KW-0436">Ligase</keyword>
<keyword evidence="4" id="KW-0576">Peroxisome</keyword>
<dbReference type="Pfam" id="PF13193">
    <property type="entry name" value="AMP-binding_C"/>
    <property type="match status" value="1"/>
</dbReference>
<dbReference type="InterPro" id="IPR020845">
    <property type="entry name" value="AMP-binding_CS"/>
</dbReference>
<dbReference type="InterPro" id="IPR000873">
    <property type="entry name" value="AMP-dep_synth/lig_dom"/>
</dbReference>
<dbReference type="Proteomes" id="UP000790347">
    <property type="component" value="Unassembled WGS sequence"/>
</dbReference>
<dbReference type="InterPro" id="IPR025110">
    <property type="entry name" value="AMP-bd_C"/>
</dbReference>
<dbReference type="EMBL" id="ASGP02000001">
    <property type="protein sequence ID" value="KAH9526678.1"/>
    <property type="molecule type" value="Genomic_DNA"/>
</dbReference>
<evidence type="ECO:0000256" key="3">
    <source>
        <dbReference type="ARBA" id="ARBA00022598"/>
    </source>
</evidence>
<reference evidence="7" key="2">
    <citation type="submission" date="2020-06" db="EMBL/GenBank/DDBJ databases">
        <authorList>
            <person name="Ji K."/>
            <person name="Li J."/>
        </authorList>
    </citation>
    <scope>NUCLEOTIDE SEQUENCE</scope>
    <source>
        <strain evidence="7">JKM2019</strain>
        <tissue evidence="7">Whole body</tissue>
    </source>
</reference>
<sequence length="551" mass="62291">MAPPFPEQDDETIVPLGQYLFGDQIDDSFRDKIFLTEGKTGKQITYGQLEQQAQSLAKSMLSLLGIEPDDICAIMGDSSIQYVTIISACLLLNVPYTSIAAVFSSFYLGQQLDRTQAKCLFIARYHYPKLERLLQQKQYSHYKNRLKVVIFENDQSDNPIGGYSTIEKLITAFQDSGENNNRIKTTVPYFSKSLDSTVTIVFTSGSTGIPKGACHTHRTILNNMIHLKRFEAMKPYHRLPTLLSYPVGHLSGNSLLFFLMATQTPIILLDYSQIDRLFETIEKYHVGQVYGASSVMNLLAKNHRGHDISNIRLVMAGGSKLSSGTADILFHQLGIKILDAYGSTECIFISANDRLDRVPDNVGQVLGCYQMKLMDLVTKETITSPGKSGEICLCGSSMFREYYNNPEEMKRAFDDDGWFHTGDIGQLDLQGNLRIVDRIKELIKYNGYSVFPADIECCLMNHPAVTAIVVVPVKHRKYNQVPRAYVIINEDQITIKELETYANENLGYHQRLRGGIIQIHDKQLESTSMGKVDRQYYKRFCADECLDFIDD</sequence>
<dbReference type="SUPFAM" id="SSF56801">
    <property type="entry name" value="Acetyl-CoA synthetase-like"/>
    <property type="match status" value="1"/>
</dbReference>
<proteinExistence type="inferred from homology"/>
<organism evidence="8 9">
    <name type="scientific">Dermatophagoides farinae</name>
    <name type="common">American house dust mite</name>
    <dbReference type="NCBI Taxonomy" id="6954"/>
    <lineage>
        <taxon>Eukaryota</taxon>
        <taxon>Metazoa</taxon>
        <taxon>Ecdysozoa</taxon>
        <taxon>Arthropoda</taxon>
        <taxon>Chelicerata</taxon>
        <taxon>Arachnida</taxon>
        <taxon>Acari</taxon>
        <taxon>Acariformes</taxon>
        <taxon>Sarcoptiformes</taxon>
        <taxon>Astigmata</taxon>
        <taxon>Psoroptidia</taxon>
        <taxon>Analgoidea</taxon>
        <taxon>Pyroglyphidae</taxon>
        <taxon>Dermatophagoidinae</taxon>
        <taxon>Dermatophagoides</taxon>
    </lineage>
</organism>
<comment type="similarity">
    <text evidence="2">Belongs to the ATP-dependent AMP-binding enzyme family.</text>
</comment>
<dbReference type="GO" id="GO:0005777">
    <property type="term" value="C:peroxisome"/>
    <property type="evidence" value="ECO:0007669"/>
    <property type="project" value="UniProtKB-SubCell"/>
</dbReference>
<feature type="domain" description="AMP-dependent synthetase/ligase" evidence="5">
    <location>
        <begin position="29"/>
        <end position="403"/>
    </location>
</feature>
<reference evidence="8" key="4">
    <citation type="journal article" date="2022" name="Res Sq">
        <title>Comparative Genomics Reveals Insights into the Divergent Evolution of Astigmatic Mites and Household Pest Adaptations.</title>
        <authorList>
            <person name="Xiong Q."/>
            <person name="Wan A.T.-Y."/>
            <person name="Liu X.-Y."/>
            <person name="Fung C.S.-H."/>
            <person name="Xiao X."/>
            <person name="Malainual N."/>
            <person name="Hou J."/>
            <person name="Wang L."/>
            <person name="Wang M."/>
            <person name="Yang K."/>
            <person name="Cui Y."/>
            <person name="Leung E."/>
            <person name="Nong W."/>
            <person name="Shin S.-K."/>
            <person name="Au S."/>
            <person name="Jeong K.Y."/>
            <person name="Chew F.T."/>
            <person name="Hui J."/>
            <person name="Leung T.F."/>
            <person name="Tungtrongchitr A."/>
            <person name="Zhong N."/>
            <person name="Liu Z."/>
            <person name="Tsui S."/>
        </authorList>
    </citation>
    <scope>NUCLEOTIDE SEQUENCE</scope>
    <source>
        <strain evidence="8">Derf</strain>
        <tissue evidence="8">Whole organism</tissue>
    </source>
</reference>
<keyword evidence="9" id="KW-1185">Reference proteome</keyword>
<evidence type="ECO:0000256" key="1">
    <source>
        <dbReference type="ARBA" id="ARBA00004275"/>
    </source>
</evidence>
<evidence type="ECO:0000259" key="5">
    <source>
        <dbReference type="Pfam" id="PF00501"/>
    </source>
</evidence>
<evidence type="ECO:0000256" key="2">
    <source>
        <dbReference type="ARBA" id="ARBA00006432"/>
    </source>
</evidence>
<evidence type="ECO:0000313" key="9">
    <source>
        <dbReference type="Proteomes" id="UP000790347"/>
    </source>
</evidence>
<dbReference type="EMBL" id="SDOV01000005">
    <property type="protein sequence ID" value="KAH7641023.1"/>
    <property type="molecule type" value="Genomic_DNA"/>
</dbReference>
<dbReference type="Proteomes" id="UP000828236">
    <property type="component" value="Unassembled WGS sequence"/>
</dbReference>
<comment type="subcellular location">
    <subcellularLocation>
        <location evidence="1">Peroxisome</location>
    </subcellularLocation>
</comment>
<protein>
    <submittedName>
        <fullName evidence="8">4-coumarate--CoA ligase 1</fullName>
    </submittedName>
    <submittedName>
        <fullName evidence="7">Amp dependent coa ligase-like protein</fullName>
    </submittedName>
</protein>
<accession>A0A922I9I2</accession>
<evidence type="ECO:0000313" key="8">
    <source>
        <dbReference type="EMBL" id="KAH9526678.1"/>
    </source>
</evidence>
<dbReference type="Gene3D" id="3.30.300.30">
    <property type="match status" value="1"/>
</dbReference>
<evidence type="ECO:0000256" key="4">
    <source>
        <dbReference type="ARBA" id="ARBA00023140"/>
    </source>
</evidence>
<comment type="caution">
    <text evidence="8">The sequence shown here is derived from an EMBL/GenBank/DDBJ whole genome shotgun (WGS) entry which is preliminary data.</text>
</comment>
<dbReference type="PANTHER" id="PTHR24096">
    <property type="entry name" value="LONG-CHAIN-FATTY-ACID--COA LIGASE"/>
    <property type="match status" value="1"/>
</dbReference>
<dbReference type="PROSITE" id="PS00455">
    <property type="entry name" value="AMP_BINDING"/>
    <property type="match status" value="1"/>
</dbReference>
<dbReference type="InterPro" id="IPR042099">
    <property type="entry name" value="ANL_N_sf"/>
</dbReference>